<name>A0A0E9NDM7_SAICN</name>
<gene>
    <name evidence="1" type="ORF">G7K_2033-t1</name>
</gene>
<reference evidence="1 2" key="2">
    <citation type="journal article" date="2014" name="J. Gen. Appl. Microbiol.">
        <title>The early diverging ascomycetous budding yeast Saitoella complicata has three histone deacetylases belonging to the Clr6, Hos2, and Rpd3 lineages.</title>
        <authorList>
            <person name="Nishida H."/>
            <person name="Matsumoto T."/>
            <person name="Kondo S."/>
            <person name="Hamamoto M."/>
            <person name="Yoshikawa H."/>
        </authorList>
    </citation>
    <scope>NUCLEOTIDE SEQUENCE [LARGE SCALE GENOMIC DNA]</scope>
    <source>
        <strain evidence="1 2">NRRL Y-17804</strain>
    </source>
</reference>
<evidence type="ECO:0000313" key="1">
    <source>
        <dbReference type="EMBL" id="GAO47836.1"/>
    </source>
</evidence>
<comment type="caution">
    <text evidence="1">The sequence shown here is derived from an EMBL/GenBank/DDBJ whole genome shotgun (WGS) entry which is preliminary data.</text>
</comment>
<reference evidence="1 2" key="3">
    <citation type="journal article" date="2015" name="Genome Announc.">
        <title>Draft Genome Sequence of the Archiascomycetous Yeast Saitoella complicata.</title>
        <authorList>
            <person name="Yamauchi K."/>
            <person name="Kondo S."/>
            <person name="Hamamoto M."/>
            <person name="Takahashi Y."/>
            <person name="Ogura Y."/>
            <person name="Hayashi T."/>
            <person name="Nishida H."/>
        </authorList>
    </citation>
    <scope>NUCLEOTIDE SEQUENCE [LARGE SCALE GENOMIC DNA]</scope>
    <source>
        <strain evidence="1 2">NRRL Y-17804</strain>
    </source>
</reference>
<sequence length="133" mass="15049">MFHGSLSFYMCSLTGDGFIEIPGSKRQMAAAMSVPGLTKRCIESAKIPLIPYGRPTMLYRRRPHPLRIAIPTSNMINHEGFDSIYLGDFFGLRLLKIYDEEGLSIHSGFRLFIRSLGSTNTFIVDTTYTKQLH</sequence>
<dbReference type="AlphaFoldDB" id="A0A0E9NDM7"/>
<accession>A0A0E9NDM7</accession>
<evidence type="ECO:0000313" key="2">
    <source>
        <dbReference type="Proteomes" id="UP000033140"/>
    </source>
</evidence>
<dbReference type="Proteomes" id="UP000033140">
    <property type="component" value="Unassembled WGS sequence"/>
</dbReference>
<organism evidence="1 2">
    <name type="scientific">Saitoella complicata (strain BCRC 22490 / CBS 7301 / JCM 7358 / NBRC 10748 / NRRL Y-17804)</name>
    <dbReference type="NCBI Taxonomy" id="698492"/>
    <lineage>
        <taxon>Eukaryota</taxon>
        <taxon>Fungi</taxon>
        <taxon>Dikarya</taxon>
        <taxon>Ascomycota</taxon>
        <taxon>Taphrinomycotina</taxon>
        <taxon>Taphrinomycotina incertae sedis</taxon>
        <taxon>Saitoella</taxon>
    </lineage>
</organism>
<proteinExistence type="predicted"/>
<protein>
    <submittedName>
        <fullName evidence="1">Uncharacterized protein</fullName>
    </submittedName>
</protein>
<dbReference type="EMBL" id="BACD03000011">
    <property type="protein sequence ID" value="GAO47836.1"/>
    <property type="molecule type" value="Genomic_DNA"/>
</dbReference>
<keyword evidence="2" id="KW-1185">Reference proteome</keyword>
<reference evidence="1 2" key="1">
    <citation type="journal article" date="2011" name="J. Gen. Appl. Microbiol.">
        <title>Draft genome sequencing of the enigmatic yeast Saitoella complicata.</title>
        <authorList>
            <person name="Nishida H."/>
            <person name="Hamamoto M."/>
            <person name="Sugiyama J."/>
        </authorList>
    </citation>
    <scope>NUCLEOTIDE SEQUENCE [LARGE SCALE GENOMIC DNA]</scope>
    <source>
        <strain evidence="1 2">NRRL Y-17804</strain>
    </source>
</reference>